<sequence>MGGTADTAASGEDDDGAPLGGAGLPRDDADGPPDDVVLAVRLMYAGAGLAALLGLLRVIDPDAFRDALASSGDTGTMSSDSQLAGYVTFAIFTAGVWLLIAWGCRRGGRWYRAAGTAFGTLYVTTTVVALFQVELNVATVASVLMAAVAAAVLWLLWRPESSRWFAAGGRSGENRR</sequence>
<keyword evidence="2" id="KW-1133">Transmembrane helix</keyword>
<dbReference type="AlphaFoldDB" id="A0A4R5CQ25"/>
<comment type="caution">
    <text evidence="3">The sequence shown here is derived from an EMBL/GenBank/DDBJ whole genome shotgun (WGS) entry which is preliminary data.</text>
</comment>
<keyword evidence="2" id="KW-0812">Transmembrane</keyword>
<feature type="transmembrane region" description="Helical" evidence="2">
    <location>
        <begin position="83"/>
        <end position="103"/>
    </location>
</feature>
<evidence type="ECO:0000313" key="3">
    <source>
        <dbReference type="EMBL" id="TDE00911.1"/>
    </source>
</evidence>
<reference evidence="3 4" key="1">
    <citation type="submission" date="2019-03" db="EMBL/GenBank/DDBJ databases">
        <title>Draft genome sequences of novel Actinobacteria.</title>
        <authorList>
            <person name="Sahin N."/>
            <person name="Ay H."/>
            <person name="Saygin H."/>
        </authorList>
    </citation>
    <scope>NUCLEOTIDE SEQUENCE [LARGE SCALE GENOMIC DNA]</scope>
    <source>
        <strain evidence="3 4">5K138</strain>
    </source>
</reference>
<name>A0A4R5CQ25_9ACTN</name>
<evidence type="ECO:0000256" key="2">
    <source>
        <dbReference type="SAM" id="Phobius"/>
    </source>
</evidence>
<dbReference type="RefSeq" id="WP_131899409.1">
    <property type="nucleotide sequence ID" value="NZ_SMKZ01000045.1"/>
</dbReference>
<protein>
    <submittedName>
        <fullName evidence="3">Uncharacterized protein</fullName>
    </submittedName>
</protein>
<accession>A0A4R5CQ25</accession>
<evidence type="ECO:0000313" key="4">
    <source>
        <dbReference type="Proteomes" id="UP000294739"/>
    </source>
</evidence>
<dbReference type="Proteomes" id="UP000294739">
    <property type="component" value="Unassembled WGS sequence"/>
</dbReference>
<organism evidence="3 4">
    <name type="scientific">Jiangella asiatica</name>
    <dbReference type="NCBI Taxonomy" id="2530372"/>
    <lineage>
        <taxon>Bacteria</taxon>
        <taxon>Bacillati</taxon>
        <taxon>Actinomycetota</taxon>
        <taxon>Actinomycetes</taxon>
        <taxon>Jiangellales</taxon>
        <taxon>Jiangellaceae</taxon>
        <taxon>Jiangella</taxon>
    </lineage>
</organism>
<feature type="transmembrane region" description="Helical" evidence="2">
    <location>
        <begin position="110"/>
        <end position="131"/>
    </location>
</feature>
<feature type="transmembrane region" description="Helical" evidence="2">
    <location>
        <begin position="36"/>
        <end position="59"/>
    </location>
</feature>
<feature type="transmembrane region" description="Helical" evidence="2">
    <location>
        <begin position="137"/>
        <end position="157"/>
    </location>
</feature>
<gene>
    <name evidence="3" type="ORF">E1269_24275</name>
</gene>
<evidence type="ECO:0000256" key="1">
    <source>
        <dbReference type="SAM" id="MobiDB-lite"/>
    </source>
</evidence>
<dbReference type="OrthoDB" id="5195358at2"/>
<feature type="region of interest" description="Disordered" evidence="1">
    <location>
        <begin position="1"/>
        <end position="30"/>
    </location>
</feature>
<keyword evidence="4" id="KW-1185">Reference proteome</keyword>
<dbReference type="EMBL" id="SMKZ01000045">
    <property type="protein sequence ID" value="TDE00911.1"/>
    <property type="molecule type" value="Genomic_DNA"/>
</dbReference>
<proteinExistence type="predicted"/>
<keyword evidence="2" id="KW-0472">Membrane</keyword>
<dbReference type="InParanoid" id="A0A4R5CQ25"/>